<dbReference type="EMBL" id="SGJD01000250">
    <property type="protein sequence ID" value="KAB0405995.1"/>
    <property type="molecule type" value="Genomic_DNA"/>
</dbReference>
<dbReference type="InterPro" id="IPR000742">
    <property type="entry name" value="EGF"/>
</dbReference>
<dbReference type="PROSITE" id="PS50026">
    <property type="entry name" value="EGF_3"/>
    <property type="match status" value="1"/>
</dbReference>
<dbReference type="AlphaFoldDB" id="A0A6A1QF71"/>
<evidence type="ECO:0000256" key="3">
    <source>
        <dbReference type="ARBA" id="ARBA00022536"/>
    </source>
</evidence>
<dbReference type="InterPro" id="IPR001881">
    <property type="entry name" value="EGF-like_Ca-bd_dom"/>
</dbReference>
<feature type="domain" description="EGF-like" evidence="10">
    <location>
        <begin position="57"/>
        <end position="98"/>
    </location>
</feature>
<organism evidence="11 12">
    <name type="scientific">Balaenoptera physalus</name>
    <name type="common">Fin whale</name>
    <name type="synonym">Balaena physalus</name>
    <dbReference type="NCBI Taxonomy" id="9770"/>
    <lineage>
        <taxon>Eukaryota</taxon>
        <taxon>Metazoa</taxon>
        <taxon>Chordata</taxon>
        <taxon>Craniata</taxon>
        <taxon>Vertebrata</taxon>
        <taxon>Euteleostomi</taxon>
        <taxon>Mammalia</taxon>
        <taxon>Eutheria</taxon>
        <taxon>Laurasiatheria</taxon>
        <taxon>Artiodactyla</taxon>
        <taxon>Whippomorpha</taxon>
        <taxon>Cetacea</taxon>
        <taxon>Mysticeti</taxon>
        <taxon>Balaenopteridae</taxon>
        <taxon>Balaenoptera</taxon>
    </lineage>
</organism>
<dbReference type="FunFam" id="2.10.25.10:FF:000038">
    <property type="entry name" value="Fibrillin 2"/>
    <property type="match status" value="1"/>
</dbReference>
<dbReference type="GO" id="GO:0005576">
    <property type="term" value="C:extracellular region"/>
    <property type="evidence" value="ECO:0007669"/>
    <property type="project" value="UniProtKB-SubCell"/>
</dbReference>
<keyword evidence="6" id="KW-1015">Disulfide bond</keyword>
<dbReference type="Gene3D" id="2.60.40.4100">
    <property type="entry name" value="Zona pellucida, ZP-C domain"/>
    <property type="match status" value="1"/>
</dbReference>
<dbReference type="Pfam" id="PF12947">
    <property type="entry name" value="EGF_3"/>
    <property type="match status" value="1"/>
</dbReference>
<evidence type="ECO:0000256" key="9">
    <source>
        <dbReference type="SAM" id="SignalP"/>
    </source>
</evidence>
<dbReference type="Pfam" id="PF23283">
    <property type="entry name" value="D8C_UMOD"/>
    <property type="match status" value="1"/>
</dbReference>
<dbReference type="GO" id="GO:0005509">
    <property type="term" value="F:calcium ion binding"/>
    <property type="evidence" value="ECO:0007669"/>
    <property type="project" value="InterPro"/>
</dbReference>
<dbReference type="InterPro" id="IPR024731">
    <property type="entry name" value="NELL2-like_EGF"/>
</dbReference>
<evidence type="ECO:0000256" key="8">
    <source>
        <dbReference type="PROSITE-ProRule" id="PRU00076"/>
    </source>
</evidence>
<dbReference type="Pfam" id="PF12662">
    <property type="entry name" value="cEGF"/>
    <property type="match status" value="1"/>
</dbReference>
<evidence type="ECO:0000313" key="11">
    <source>
        <dbReference type="EMBL" id="KAB0405995.1"/>
    </source>
</evidence>
<keyword evidence="7" id="KW-0325">Glycoprotein</keyword>
<name>A0A6A1QF71_BALPH</name>
<comment type="subcellular location">
    <subcellularLocation>
        <location evidence="1">Secreted</location>
    </subcellularLocation>
</comment>
<comment type="caution">
    <text evidence="11">The sequence shown here is derived from an EMBL/GenBank/DDBJ whole genome shotgun (WGS) entry which is preliminary data.</text>
</comment>
<dbReference type="InterPro" id="IPR057774">
    <property type="entry name" value="D8C_UMOD/GP2/OIT3-like"/>
</dbReference>
<evidence type="ECO:0000256" key="1">
    <source>
        <dbReference type="ARBA" id="ARBA00004613"/>
    </source>
</evidence>
<sequence>MKWPFSSTLMWMVVVVTSWVIIAAASDTSAASKCCVRSYTCVCPEGFRLSSELGCTDMDECAEPGLSHCHALATCVNSEGNYSCVCPAGYWGDGRHCECSPGSCGPGLDCVHEGDTLVCADPCQAHRILDEYWRSAQYGAGYACDSDVAGWYRFVGQGGVRLAETCVPVLRCNTAAPMWLNGTHPSSSDGIVSLRACAHWSGHCCLWDTPVQVKACAGGYYVYNLTAPPECHLAYCTDPGSVEGTCEECSVDEDCKSDNGRWHCQCKQDLSITDLSLLERRLECGVNDIKLSLGKCQLKSLGFEKVFMYLRDSQCSGFTERGDRDWMSVLWFSHQPLSSCSALNISMGGTGTFTVWMALFQSPAYIQPYQGSSVTLSTEAFLYVGTMLDGGDLSRFALLMTNCYATPSSNATDSLKYFIIQDR</sequence>
<feature type="signal peptide" evidence="9">
    <location>
        <begin position="1"/>
        <end position="24"/>
    </location>
</feature>
<dbReference type="Gene3D" id="2.10.25.10">
    <property type="entry name" value="Laminin"/>
    <property type="match status" value="2"/>
</dbReference>
<keyword evidence="2" id="KW-0964">Secreted</keyword>
<evidence type="ECO:0000259" key="10">
    <source>
        <dbReference type="PROSITE" id="PS50026"/>
    </source>
</evidence>
<dbReference type="InterPro" id="IPR018097">
    <property type="entry name" value="EGF_Ca-bd_CS"/>
</dbReference>
<evidence type="ECO:0000256" key="6">
    <source>
        <dbReference type="ARBA" id="ARBA00023157"/>
    </source>
</evidence>
<proteinExistence type="predicted"/>
<keyword evidence="12" id="KW-1185">Reference proteome</keyword>
<dbReference type="SUPFAM" id="SSF57196">
    <property type="entry name" value="EGF/Laminin"/>
    <property type="match status" value="1"/>
</dbReference>
<dbReference type="InterPro" id="IPR000152">
    <property type="entry name" value="EGF-type_Asp/Asn_hydroxyl_site"/>
</dbReference>
<comment type="caution">
    <text evidence="8">Lacks conserved residue(s) required for the propagation of feature annotation.</text>
</comment>
<keyword evidence="3 8" id="KW-0245">EGF-like domain</keyword>
<dbReference type="CDD" id="cd00054">
    <property type="entry name" value="EGF_CA"/>
    <property type="match status" value="1"/>
</dbReference>
<dbReference type="SMART" id="SM00179">
    <property type="entry name" value="EGF_CA"/>
    <property type="match status" value="1"/>
</dbReference>
<dbReference type="Pfam" id="PF00100">
    <property type="entry name" value="Zona_pellucida"/>
    <property type="match status" value="1"/>
</dbReference>
<dbReference type="InterPro" id="IPR055355">
    <property type="entry name" value="ZP-C"/>
</dbReference>
<reference evidence="11 12" key="1">
    <citation type="journal article" date="2019" name="PLoS ONE">
        <title>Genomic analyses reveal an absence of contemporary introgressive admixture between fin whales and blue whales, despite known hybrids.</title>
        <authorList>
            <person name="Westbury M.V."/>
            <person name="Petersen B."/>
            <person name="Lorenzen E.D."/>
        </authorList>
    </citation>
    <scope>NUCLEOTIDE SEQUENCE [LARGE SCALE GENOMIC DNA]</scope>
    <source>
        <strain evidence="11">FinWhale-01</strain>
    </source>
</reference>
<dbReference type="Proteomes" id="UP000437017">
    <property type="component" value="Unassembled WGS sequence"/>
</dbReference>
<evidence type="ECO:0000256" key="5">
    <source>
        <dbReference type="ARBA" id="ARBA00022737"/>
    </source>
</evidence>
<dbReference type="OrthoDB" id="2015116at2759"/>
<evidence type="ECO:0000256" key="2">
    <source>
        <dbReference type="ARBA" id="ARBA00022525"/>
    </source>
</evidence>
<accession>A0A6A1QF71</accession>
<feature type="chain" id="PRO_5025444843" description="EGF-like domain-containing protein" evidence="9">
    <location>
        <begin position="25"/>
        <end position="423"/>
    </location>
</feature>
<dbReference type="SMART" id="SM00181">
    <property type="entry name" value="EGF"/>
    <property type="match status" value="1"/>
</dbReference>
<gene>
    <name evidence="11" type="ORF">E2I00_008611</name>
</gene>
<dbReference type="PROSITE" id="PS01187">
    <property type="entry name" value="EGF_CA"/>
    <property type="match status" value="1"/>
</dbReference>
<dbReference type="InterPro" id="IPR042235">
    <property type="entry name" value="ZP-C_dom"/>
</dbReference>
<keyword evidence="5" id="KW-0677">Repeat</keyword>
<keyword evidence="4 9" id="KW-0732">Signal</keyword>
<dbReference type="PANTHER" id="PTHR14002">
    <property type="entry name" value="ENDOGLIN/TGF-BETA RECEPTOR TYPE III"/>
    <property type="match status" value="1"/>
</dbReference>
<evidence type="ECO:0000313" key="12">
    <source>
        <dbReference type="Proteomes" id="UP000437017"/>
    </source>
</evidence>
<dbReference type="PANTHER" id="PTHR14002:SF40">
    <property type="entry name" value="UROMODULIN"/>
    <property type="match status" value="1"/>
</dbReference>
<protein>
    <recommendedName>
        <fullName evidence="10">EGF-like domain-containing protein</fullName>
    </recommendedName>
</protein>
<dbReference type="PROSITE" id="PS00010">
    <property type="entry name" value="ASX_HYDROXYL"/>
    <property type="match status" value="1"/>
</dbReference>
<evidence type="ECO:0000256" key="7">
    <source>
        <dbReference type="ARBA" id="ARBA00023180"/>
    </source>
</evidence>
<dbReference type="InterPro" id="IPR026823">
    <property type="entry name" value="cEGF"/>
</dbReference>
<evidence type="ECO:0000256" key="4">
    <source>
        <dbReference type="ARBA" id="ARBA00022729"/>
    </source>
</evidence>